<dbReference type="STRING" id="1129794.C427_2084"/>
<dbReference type="HOGENOM" id="CLU_049416_0_0_6"/>
<sequence length="406" mass="44927">MNDSPKDKSHKSPQQYSNFKLHGVGRLTIDAVLAVTDIVESLHKRISPLSGLYKKSEEEQLSGISGLVYRNIRSVTELVGKSIDAPLAAISKTLATQPDSTSTQSLLAALNGVLGDYLVVSDNSLAIHMHFRKAGQILTDEQLLDVINQSDGKLLIMLHGLCMNDLQWCREGHDHGAELARESGMGAIYLHYNSGQHISDNGKQFAALLESLVDLTDRKLEINILAHSMGGLVSRSAFHVAENSGHKWPDRLQKLVFLGTPHHGAALEKAGNWIDLILGAHSYTVPFARLVKVRSSGITDLRYGNVQESDWHTTERFEFSGDQRLPLPLPDSVRCFAVATSAKESINYPLGDGLVRIKSALGEHQNSAFNLQIPDSHKWVGTHINHMQLLNDPEIYQVLKKWFDIK</sequence>
<dbReference type="PATRIC" id="fig|1129794.4.peg.2062"/>
<dbReference type="Pfam" id="PF24096">
    <property type="entry name" value="DUF7379"/>
    <property type="match status" value="1"/>
</dbReference>
<name>K7AZB7_9ALTE</name>
<dbReference type="Gene3D" id="3.40.50.1820">
    <property type="entry name" value="alpha/beta hydrolase"/>
    <property type="match status" value="1"/>
</dbReference>
<dbReference type="eggNOG" id="COG1075">
    <property type="taxonomic scope" value="Bacteria"/>
</dbReference>
<dbReference type="SUPFAM" id="SSF53474">
    <property type="entry name" value="alpha/beta-Hydrolases"/>
    <property type="match status" value="1"/>
</dbReference>
<dbReference type="InterPro" id="IPR055803">
    <property type="entry name" value="DUF7379"/>
</dbReference>
<evidence type="ECO:0000313" key="3">
    <source>
        <dbReference type="Proteomes" id="UP000011864"/>
    </source>
</evidence>
<evidence type="ECO:0000259" key="1">
    <source>
        <dbReference type="Pfam" id="PF24096"/>
    </source>
</evidence>
<feature type="domain" description="DUF7379" evidence="1">
    <location>
        <begin position="198"/>
        <end position="277"/>
    </location>
</feature>
<dbReference type="AlphaFoldDB" id="K7AZB7"/>
<dbReference type="OrthoDB" id="869379at2"/>
<dbReference type="RefSeq" id="WP_007643435.1">
    <property type="nucleotide sequence ID" value="NC_020514.1"/>
</dbReference>
<dbReference type="EMBL" id="CP003837">
    <property type="protein sequence ID" value="AGH44193.1"/>
    <property type="molecule type" value="Genomic_DNA"/>
</dbReference>
<gene>
    <name evidence="2" type="ORF">C427_2084</name>
</gene>
<evidence type="ECO:0000313" key="2">
    <source>
        <dbReference type="EMBL" id="AGH44193.1"/>
    </source>
</evidence>
<dbReference type="InterPro" id="IPR029058">
    <property type="entry name" value="AB_hydrolase_fold"/>
</dbReference>
<dbReference type="Proteomes" id="UP000011864">
    <property type="component" value="Chromosome"/>
</dbReference>
<organism evidence="2 3">
    <name type="scientific">Paraglaciecola psychrophila 170</name>
    <dbReference type="NCBI Taxonomy" id="1129794"/>
    <lineage>
        <taxon>Bacteria</taxon>
        <taxon>Pseudomonadati</taxon>
        <taxon>Pseudomonadota</taxon>
        <taxon>Gammaproteobacteria</taxon>
        <taxon>Alteromonadales</taxon>
        <taxon>Alteromonadaceae</taxon>
        <taxon>Paraglaciecola</taxon>
    </lineage>
</organism>
<proteinExistence type="predicted"/>
<dbReference type="KEGG" id="gps:C427_2084"/>
<accession>K7AZB7</accession>
<reference evidence="2 3" key="1">
    <citation type="journal article" date="2013" name="Genome Announc.">
        <title>Complete Genome Sequence of Glaciecola psychrophila Strain 170T.</title>
        <authorList>
            <person name="Yin J."/>
            <person name="Chen J."/>
            <person name="Liu G."/>
            <person name="Yu Y."/>
            <person name="Song L."/>
            <person name="Wang X."/>
            <person name="Qu X."/>
        </authorList>
    </citation>
    <scope>NUCLEOTIDE SEQUENCE [LARGE SCALE GENOMIC DNA]</scope>
    <source>
        <strain evidence="2 3">170</strain>
    </source>
</reference>
<keyword evidence="3" id="KW-1185">Reference proteome</keyword>
<protein>
    <submittedName>
        <fullName evidence="2">PGAP1 family protein</fullName>
    </submittedName>
</protein>